<dbReference type="InterPro" id="IPR011611">
    <property type="entry name" value="PfkB_dom"/>
</dbReference>
<reference evidence="2" key="1">
    <citation type="submission" date="2018-05" db="EMBL/GenBank/DDBJ databases">
        <authorList>
            <person name="Lanie J.A."/>
            <person name="Ng W.-L."/>
            <person name="Kazmierczak K.M."/>
            <person name="Andrzejewski T.M."/>
            <person name="Davidsen T.M."/>
            <person name="Wayne K.J."/>
            <person name="Tettelin H."/>
            <person name="Glass J.I."/>
            <person name="Rusch D."/>
            <person name="Podicherti R."/>
            <person name="Tsui H.-C.T."/>
            <person name="Winkler M.E."/>
        </authorList>
    </citation>
    <scope>NUCLEOTIDE SEQUENCE</scope>
</reference>
<dbReference type="PANTHER" id="PTHR46969">
    <property type="entry name" value="BIFUNCTIONAL PROTEIN HLDE"/>
    <property type="match status" value="1"/>
</dbReference>
<dbReference type="Pfam" id="PF00294">
    <property type="entry name" value="PfkB"/>
    <property type="match status" value="1"/>
</dbReference>
<feature type="non-terminal residue" evidence="2">
    <location>
        <position position="1"/>
    </location>
</feature>
<dbReference type="GO" id="GO:0005829">
    <property type="term" value="C:cytosol"/>
    <property type="evidence" value="ECO:0007669"/>
    <property type="project" value="TreeGrafter"/>
</dbReference>
<dbReference type="EMBL" id="UINC01020821">
    <property type="protein sequence ID" value="SVA87049.1"/>
    <property type="molecule type" value="Genomic_DNA"/>
</dbReference>
<gene>
    <name evidence="2" type="ORF">METZ01_LOCUS139903</name>
</gene>
<dbReference type="Gene3D" id="3.40.1190.20">
    <property type="match status" value="1"/>
</dbReference>
<sequence>QSVLLSAFLQNVCQDGWFDALLAVRQSGFRSASCSSFEQLNPNVKEKRFDEIAGRFPGLRVALVGDFCLDRYLEIDPALAETSIETSLEVFNVARVRSQPGGCGTILNNLSSLGVGTVYPVGFAGEDGEGYELMRALGQVECVDMGHFFQTPDRRTFSYTKPLVIEPGRSPRELNRLDFKNWSPTPAVVQQRVIESLNALAKRVDAMVLLEQVDVADTGAITGEVADALSQIRRQSPDLLMLADSRRGPKHFPAVGLKMNRDEFAVLTGQARELQVPDLCSAVGSLAAERGQAVFVSLSEDGIAGAKPGEQPEHVPCLPARGEIDVVGAGDAVMANLATAIAAGAETSEAMRLAMAAASVVVHQLGTTGTASLQDIRSLVCAH</sequence>
<feature type="domain" description="Carbohydrate kinase PfkB" evidence="1">
    <location>
        <begin position="257"/>
        <end position="369"/>
    </location>
</feature>
<accession>A0A381ZCV5</accession>
<evidence type="ECO:0000259" key="1">
    <source>
        <dbReference type="Pfam" id="PF00294"/>
    </source>
</evidence>
<dbReference type="GO" id="GO:0033786">
    <property type="term" value="F:heptose-1-phosphate adenylyltransferase activity"/>
    <property type="evidence" value="ECO:0007669"/>
    <property type="project" value="TreeGrafter"/>
</dbReference>
<dbReference type="InterPro" id="IPR029056">
    <property type="entry name" value="Ribokinase-like"/>
</dbReference>
<name>A0A381ZCV5_9ZZZZ</name>
<dbReference type="SUPFAM" id="SSF53613">
    <property type="entry name" value="Ribokinase-like"/>
    <property type="match status" value="1"/>
</dbReference>
<proteinExistence type="predicted"/>
<dbReference type="PANTHER" id="PTHR46969:SF1">
    <property type="entry name" value="BIFUNCTIONAL PROTEIN HLDE"/>
    <property type="match status" value="1"/>
</dbReference>
<protein>
    <recommendedName>
        <fullName evidence="1">Carbohydrate kinase PfkB domain-containing protein</fullName>
    </recommendedName>
</protein>
<organism evidence="2">
    <name type="scientific">marine metagenome</name>
    <dbReference type="NCBI Taxonomy" id="408172"/>
    <lineage>
        <taxon>unclassified sequences</taxon>
        <taxon>metagenomes</taxon>
        <taxon>ecological metagenomes</taxon>
    </lineage>
</organism>
<dbReference type="AlphaFoldDB" id="A0A381ZCV5"/>
<dbReference type="GO" id="GO:0033785">
    <property type="term" value="F:heptose 7-phosphate kinase activity"/>
    <property type="evidence" value="ECO:0007669"/>
    <property type="project" value="TreeGrafter"/>
</dbReference>
<evidence type="ECO:0000313" key="2">
    <source>
        <dbReference type="EMBL" id="SVA87049.1"/>
    </source>
</evidence>